<evidence type="ECO:0000313" key="13">
    <source>
        <dbReference type="Proteomes" id="UP000275408"/>
    </source>
</evidence>
<evidence type="ECO:0000256" key="1">
    <source>
        <dbReference type="ARBA" id="ARBA00004651"/>
    </source>
</evidence>
<evidence type="ECO:0000256" key="8">
    <source>
        <dbReference type="ARBA" id="ARBA00023180"/>
    </source>
</evidence>
<evidence type="ECO:0000256" key="4">
    <source>
        <dbReference type="ARBA" id="ARBA00022989"/>
    </source>
</evidence>
<dbReference type="SUPFAM" id="SSF81321">
    <property type="entry name" value="Family A G protein-coupled receptor-like"/>
    <property type="match status" value="1"/>
</dbReference>
<dbReference type="SMART" id="SM01381">
    <property type="entry name" value="7TM_GPCR_Srsx"/>
    <property type="match status" value="1"/>
</dbReference>
<dbReference type="Pfam" id="PF00001">
    <property type="entry name" value="7tm_1"/>
    <property type="match status" value="1"/>
</dbReference>
<keyword evidence="9" id="KW-0807">Transducer</keyword>
<dbReference type="GO" id="GO:0004930">
    <property type="term" value="F:G protein-coupled receptor activity"/>
    <property type="evidence" value="ECO:0007669"/>
    <property type="project" value="UniProtKB-KW"/>
</dbReference>
<feature type="transmembrane region" description="Helical" evidence="10">
    <location>
        <begin position="263"/>
        <end position="285"/>
    </location>
</feature>
<feature type="transmembrane region" description="Helical" evidence="10">
    <location>
        <begin position="175"/>
        <end position="202"/>
    </location>
</feature>
<dbReference type="PROSITE" id="PS50262">
    <property type="entry name" value="G_PROTEIN_RECEP_F1_2"/>
    <property type="match status" value="1"/>
</dbReference>
<dbReference type="InterPro" id="IPR000276">
    <property type="entry name" value="GPCR_Rhodpsn"/>
</dbReference>
<evidence type="ECO:0000256" key="2">
    <source>
        <dbReference type="ARBA" id="ARBA00022475"/>
    </source>
</evidence>
<evidence type="ECO:0000256" key="10">
    <source>
        <dbReference type="SAM" id="Phobius"/>
    </source>
</evidence>
<feature type="transmembrane region" description="Helical" evidence="10">
    <location>
        <begin position="12"/>
        <end position="39"/>
    </location>
</feature>
<name>A0A3M6TGE9_POCDA</name>
<evidence type="ECO:0000256" key="7">
    <source>
        <dbReference type="ARBA" id="ARBA00023170"/>
    </source>
</evidence>
<keyword evidence="3 10" id="KW-0812">Transmembrane</keyword>
<keyword evidence="2" id="KW-1003">Cell membrane</keyword>
<evidence type="ECO:0000313" key="12">
    <source>
        <dbReference type="EMBL" id="RMX40475.1"/>
    </source>
</evidence>
<feature type="transmembrane region" description="Helical" evidence="10">
    <location>
        <begin position="133"/>
        <end position="155"/>
    </location>
</feature>
<feature type="transmembrane region" description="Helical" evidence="10">
    <location>
        <begin position="97"/>
        <end position="121"/>
    </location>
</feature>
<dbReference type="OrthoDB" id="5957048at2759"/>
<comment type="caution">
    <text evidence="12">The sequence shown here is derived from an EMBL/GenBank/DDBJ whole genome shotgun (WGS) entry which is preliminary data.</text>
</comment>
<evidence type="ECO:0000256" key="6">
    <source>
        <dbReference type="ARBA" id="ARBA00023136"/>
    </source>
</evidence>
<keyword evidence="13" id="KW-1185">Reference proteome</keyword>
<comment type="subcellular location">
    <subcellularLocation>
        <location evidence="1">Cell membrane</location>
        <topology evidence="1">Multi-pass membrane protein</topology>
    </subcellularLocation>
</comment>
<evidence type="ECO:0000256" key="5">
    <source>
        <dbReference type="ARBA" id="ARBA00023040"/>
    </source>
</evidence>
<keyword evidence="5" id="KW-0297">G-protein coupled receptor</keyword>
<sequence>MHRESHEEKPLIARVVMILLLSLLASAALLGNGFVLAIVGRFKSLRTVHNILIANLAVVDLLSAAINVPIYMISYVWGTSWLRGKILAIISSSLYRLFLMLNLVSMLAMMINMYLAISFGLRYLAWKTKKKALICAFFIWFACIVMATLFALPLLDIDLGDAHVREYRAEIFEQVKYSVAASTSILIIICSALVSFLTACAIKRKRMERKEMNLPSSQAEARLREDVRATKTIAITIAAYFFCFIPTTVFTTVVYKEDDDDDWLSFTASSSIAFSSTVNPIIYFTRTRRYLSAFKQLLKNPFGSSDYKERSNFNNTRVLVGNRDSIGQENSLDLKMDGNSSLKGEAYAGKRRNSLAILSTESVRVHEASYYADEKQLCWEEQMSKCGVQAFDQFGREETKGGHDKLNKTRREKNQGRLSPVFSVHSLEVVAAHTAADSSGGAKRIESALHFRREEKGKEFSGKRKGTVSSSLVLLKVRKAAWQATEEEDIERLCLNLINAKRE</sequence>
<dbReference type="Proteomes" id="UP000275408">
    <property type="component" value="Unassembled WGS sequence"/>
</dbReference>
<feature type="transmembrane region" description="Helical" evidence="10">
    <location>
        <begin position="232"/>
        <end position="251"/>
    </location>
</feature>
<evidence type="ECO:0000256" key="3">
    <source>
        <dbReference type="ARBA" id="ARBA00022692"/>
    </source>
</evidence>
<dbReference type="CDD" id="cd00637">
    <property type="entry name" value="7tm_classA_rhodopsin-like"/>
    <property type="match status" value="1"/>
</dbReference>
<dbReference type="EMBL" id="RCHS01003625">
    <property type="protein sequence ID" value="RMX40475.1"/>
    <property type="molecule type" value="Genomic_DNA"/>
</dbReference>
<evidence type="ECO:0000256" key="9">
    <source>
        <dbReference type="ARBA" id="ARBA00023224"/>
    </source>
</evidence>
<feature type="domain" description="G-protein coupled receptors family 1 profile" evidence="11">
    <location>
        <begin position="31"/>
        <end position="283"/>
    </location>
</feature>
<evidence type="ECO:0000259" key="11">
    <source>
        <dbReference type="PROSITE" id="PS50262"/>
    </source>
</evidence>
<dbReference type="PRINTS" id="PR00237">
    <property type="entry name" value="GPCRRHODOPSN"/>
</dbReference>
<keyword evidence="6 10" id="KW-0472">Membrane</keyword>
<dbReference type="AlphaFoldDB" id="A0A3M6TGE9"/>
<dbReference type="GO" id="GO:0005886">
    <property type="term" value="C:plasma membrane"/>
    <property type="evidence" value="ECO:0007669"/>
    <property type="project" value="UniProtKB-SubCell"/>
</dbReference>
<dbReference type="InterPro" id="IPR017452">
    <property type="entry name" value="GPCR_Rhodpsn_7TM"/>
</dbReference>
<gene>
    <name evidence="12" type="ORF">pdam_00018832</name>
</gene>
<organism evidence="12 13">
    <name type="scientific">Pocillopora damicornis</name>
    <name type="common">Cauliflower coral</name>
    <name type="synonym">Millepora damicornis</name>
    <dbReference type="NCBI Taxonomy" id="46731"/>
    <lineage>
        <taxon>Eukaryota</taxon>
        <taxon>Metazoa</taxon>
        <taxon>Cnidaria</taxon>
        <taxon>Anthozoa</taxon>
        <taxon>Hexacorallia</taxon>
        <taxon>Scleractinia</taxon>
        <taxon>Astrocoeniina</taxon>
        <taxon>Pocilloporidae</taxon>
        <taxon>Pocillopora</taxon>
    </lineage>
</organism>
<proteinExistence type="predicted"/>
<dbReference type="PANTHER" id="PTHR24246:SF27">
    <property type="entry name" value="ADENOSINE RECEPTOR, ISOFORM A"/>
    <property type="match status" value="1"/>
</dbReference>
<dbReference type="Gene3D" id="1.20.1070.10">
    <property type="entry name" value="Rhodopsin 7-helix transmembrane proteins"/>
    <property type="match status" value="1"/>
</dbReference>
<dbReference type="PANTHER" id="PTHR24246">
    <property type="entry name" value="OLFACTORY RECEPTOR AND ADENOSINE RECEPTOR"/>
    <property type="match status" value="1"/>
</dbReference>
<keyword evidence="4 10" id="KW-1133">Transmembrane helix</keyword>
<protein>
    <recommendedName>
        <fullName evidence="11">G-protein coupled receptors family 1 profile domain-containing protein</fullName>
    </recommendedName>
</protein>
<feature type="transmembrane region" description="Helical" evidence="10">
    <location>
        <begin position="51"/>
        <end position="77"/>
    </location>
</feature>
<keyword evidence="8" id="KW-0325">Glycoprotein</keyword>
<reference evidence="12 13" key="1">
    <citation type="journal article" date="2018" name="Sci. Rep.">
        <title>Comparative analysis of the Pocillopora damicornis genome highlights role of immune system in coral evolution.</title>
        <authorList>
            <person name="Cunning R."/>
            <person name="Bay R.A."/>
            <person name="Gillette P."/>
            <person name="Baker A.C."/>
            <person name="Traylor-Knowles N."/>
        </authorList>
    </citation>
    <scope>NUCLEOTIDE SEQUENCE [LARGE SCALE GENOMIC DNA]</scope>
    <source>
        <strain evidence="12">RSMAS</strain>
        <tissue evidence="12">Whole animal</tissue>
    </source>
</reference>
<keyword evidence="7" id="KW-0675">Receptor</keyword>
<accession>A0A3M6TGE9</accession>